<comment type="caution">
    <text evidence="2">The sequence shown here is derived from an EMBL/GenBank/DDBJ whole genome shotgun (WGS) entry which is preliminary data.</text>
</comment>
<keyword evidence="1" id="KW-1133">Transmembrane helix</keyword>
<gene>
    <name evidence="2" type="ORF">PI23P_02447</name>
</gene>
<proteinExistence type="predicted"/>
<dbReference type="EMBL" id="AAOG01000001">
    <property type="protein sequence ID" value="EAR13317.1"/>
    <property type="molecule type" value="Genomic_DNA"/>
</dbReference>
<dbReference type="HOGENOM" id="CLU_3028372_0_0_10"/>
<accession>A4BWH6</accession>
<feature type="transmembrane region" description="Helical" evidence="1">
    <location>
        <begin position="20"/>
        <end position="38"/>
    </location>
</feature>
<protein>
    <submittedName>
        <fullName evidence="2">Uncharacterized protein</fullName>
    </submittedName>
</protein>
<name>A4BWH6_9FLAO</name>
<dbReference type="Proteomes" id="UP000003053">
    <property type="component" value="Unassembled WGS sequence"/>
</dbReference>
<keyword evidence="1" id="KW-0472">Membrane</keyword>
<evidence type="ECO:0000313" key="2">
    <source>
        <dbReference type="EMBL" id="EAR13317.1"/>
    </source>
</evidence>
<evidence type="ECO:0000256" key="1">
    <source>
        <dbReference type="SAM" id="Phobius"/>
    </source>
</evidence>
<reference evidence="2 3" key="1">
    <citation type="submission" date="2006-02" db="EMBL/GenBank/DDBJ databases">
        <authorList>
            <person name="Murray A."/>
            <person name="Staley J."/>
            <person name="Ferriera S."/>
            <person name="Johnson J."/>
            <person name="Kravitz S."/>
            <person name="Halpern A."/>
            <person name="Remington K."/>
            <person name="Beeson K."/>
            <person name="Tran B."/>
            <person name="Rogers Y.-H."/>
            <person name="Friedman R."/>
            <person name="Venter J.C."/>
        </authorList>
    </citation>
    <scope>NUCLEOTIDE SEQUENCE [LARGE SCALE GENOMIC DNA]</scope>
    <source>
        <strain evidence="2 3">23-P</strain>
    </source>
</reference>
<dbReference type="AlphaFoldDB" id="A4BWH6"/>
<keyword evidence="3" id="KW-1185">Reference proteome</keyword>
<evidence type="ECO:0000313" key="3">
    <source>
        <dbReference type="Proteomes" id="UP000003053"/>
    </source>
</evidence>
<keyword evidence="1" id="KW-0812">Transmembrane</keyword>
<sequence length="55" mass="6453">MTKNRTARNIAATAKMYSFYSLFFFILKFILFMNTAFFKIDSLNTNLTIKSTELL</sequence>
<organism evidence="2 3">
    <name type="scientific">Polaribacter irgensii 23-P</name>
    <dbReference type="NCBI Taxonomy" id="313594"/>
    <lineage>
        <taxon>Bacteria</taxon>
        <taxon>Pseudomonadati</taxon>
        <taxon>Bacteroidota</taxon>
        <taxon>Flavobacteriia</taxon>
        <taxon>Flavobacteriales</taxon>
        <taxon>Flavobacteriaceae</taxon>
    </lineage>
</organism>